<dbReference type="AlphaFoldDB" id="A0A0F9M046"/>
<organism evidence="2">
    <name type="scientific">marine sediment metagenome</name>
    <dbReference type="NCBI Taxonomy" id="412755"/>
    <lineage>
        <taxon>unclassified sequences</taxon>
        <taxon>metagenomes</taxon>
        <taxon>ecological metagenomes</taxon>
    </lineage>
</organism>
<dbReference type="EMBL" id="LAZR01005545">
    <property type="protein sequence ID" value="KKM99038.1"/>
    <property type="molecule type" value="Genomic_DNA"/>
</dbReference>
<evidence type="ECO:0008006" key="3">
    <source>
        <dbReference type="Google" id="ProtNLM"/>
    </source>
</evidence>
<reference evidence="2" key="1">
    <citation type="journal article" date="2015" name="Nature">
        <title>Complex archaea that bridge the gap between prokaryotes and eukaryotes.</title>
        <authorList>
            <person name="Spang A."/>
            <person name="Saw J.H."/>
            <person name="Jorgensen S.L."/>
            <person name="Zaremba-Niedzwiedzka K."/>
            <person name="Martijn J."/>
            <person name="Lind A.E."/>
            <person name="van Eijk R."/>
            <person name="Schleper C."/>
            <person name="Guy L."/>
            <person name="Ettema T.J."/>
        </authorList>
    </citation>
    <scope>NUCLEOTIDE SEQUENCE</scope>
</reference>
<comment type="caution">
    <text evidence="2">The sequence shown here is derived from an EMBL/GenBank/DDBJ whole genome shotgun (WGS) entry which is preliminary data.</text>
</comment>
<feature type="region of interest" description="Disordered" evidence="1">
    <location>
        <begin position="88"/>
        <end position="110"/>
    </location>
</feature>
<protein>
    <recommendedName>
        <fullName evidence="3">DnaD domain-containing protein</fullName>
    </recommendedName>
</protein>
<evidence type="ECO:0000256" key="1">
    <source>
        <dbReference type="SAM" id="MobiDB-lite"/>
    </source>
</evidence>
<name>A0A0F9M046_9ZZZZ</name>
<accession>A0A0F9M046</accession>
<gene>
    <name evidence="2" type="ORF">LCGC14_1151760</name>
</gene>
<feature type="non-terminal residue" evidence="2">
    <location>
        <position position="1"/>
    </location>
</feature>
<evidence type="ECO:0000313" key="2">
    <source>
        <dbReference type="EMBL" id="KKM99038.1"/>
    </source>
</evidence>
<proteinExistence type="predicted"/>
<sequence>ARGKEAEKPRSEIKTDDIKVASMVAYYEKATGRALGHMDGVRVVEFADEYEHGWFEKAVDEVVASPEPINAPMPYIGKCLENWKAAGGVTKGRKKGSAAAGGGDDDYEPV</sequence>